<sequence length="117" mass="12726">MYTFIKVFVSAIVIGVITEIARRYPAQGGVIAALPLVTILSIIWLFVQGESQGALSTFLLGVLKGLPATIVLVFIVYIAMQNSIHLIIALFFGIGGWALFLFVQTNVIKYISSLVSH</sequence>
<name>A0A917APB7_9BACI</name>
<protein>
    <recommendedName>
        <fullName evidence="4">DUF3147 family protein</fullName>
    </recommendedName>
</protein>
<dbReference type="NCBIfam" id="NF006750">
    <property type="entry name" value="PRK09272.1-3"/>
    <property type="match status" value="1"/>
</dbReference>
<reference evidence="2" key="1">
    <citation type="journal article" date="2014" name="Int. J. Syst. Evol. Microbiol.">
        <title>Complete genome sequence of Corynebacterium casei LMG S-19264T (=DSM 44701T), isolated from a smear-ripened cheese.</title>
        <authorList>
            <consortium name="US DOE Joint Genome Institute (JGI-PGF)"/>
            <person name="Walter F."/>
            <person name="Albersmeier A."/>
            <person name="Kalinowski J."/>
            <person name="Ruckert C."/>
        </authorList>
    </citation>
    <scope>NUCLEOTIDE SEQUENCE</scope>
    <source>
        <strain evidence="2">CGMCC 1.12698</strain>
    </source>
</reference>
<feature type="transmembrane region" description="Helical" evidence="1">
    <location>
        <begin position="7"/>
        <end position="24"/>
    </location>
</feature>
<dbReference type="Proteomes" id="UP000605259">
    <property type="component" value="Unassembled WGS sequence"/>
</dbReference>
<evidence type="ECO:0008006" key="4">
    <source>
        <dbReference type="Google" id="ProtNLM"/>
    </source>
</evidence>
<feature type="transmembrane region" description="Helical" evidence="1">
    <location>
        <begin position="84"/>
        <end position="103"/>
    </location>
</feature>
<feature type="transmembrane region" description="Helical" evidence="1">
    <location>
        <begin position="54"/>
        <end position="78"/>
    </location>
</feature>
<evidence type="ECO:0000313" key="2">
    <source>
        <dbReference type="EMBL" id="GGE63795.1"/>
    </source>
</evidence>
<keyword evidence="3" id="KW-1185">Reference proteome</keyword>
<evidence type="ECO:0000256" key="1">
    <source>
        <dbReference type="SAM" id="Phobius"/>
    </source>
</evidence>
<keyword evidence="1" id="KW-0472">Membrane</keyword>
<evidence type="ECO:0000313" key="3">
    <source>
        <dbReference type="Proteomes" id="UP000605259"/>
    </source>
</evidence>
<keyword evidence="1" id="KW-0812">Transmembrane</keyword>
<proteinExistence type="predicted"/>
<comment type="caution">
    <text evidence="2">The sequence shown here is derived from an EMBL/GenBank/DDBJ whole genome shotgun (WGS) entry which is preliminary data.</text>
</comment>
<accession>A0A917APB7</accession>
<keyword evidence="1" id="KW-1133">Transmembrane helix</keyword>
<dbReference type="AlphaFoldDB" id="A0A917APB7"/>
<dbReference type="RefSeq" id="WP_188387536.1">
    <property type="nucleotide sequence ID" value="NZ_BMFK01000001.1"/>
</dbReference>
<gene>
    <name evidence="2" type="ORF">GCM10007140_12540</name>
</gene>
<feature type="transmembrane region" description="Helical" evidence="1">
    <location>
        <begin position="30"/>
        <end position="47"/>
    </location>
</feature>
<reference evidence="2" key="2">
    <citation type="submission" date="2020-09" db="EMBL/GenBank/DDBJ databases">
        <authorList>
            <person name="Sun Q."/>
            <person name="Zhou Y."/>
        </authorList>
    </citation>
    <scope>NUCLEOTIDE SEQUENCE</scope>
    <source>
        <strain evidence="2">CGMCC 1.12698</strain>
    </source>
</reference>
<dbReference type="EMBL" id="BMFK01000001">
    <property type="protein sequence ID" value="GGE63795.1"/>
    <property type="molecule type" value="Genomic_DNA"/>
</dbReference>
<organism evidence="2 3">
    <name type="scientific">Priestia taiwanensis</name>
    <dbReference type="NCBI Taxonomy" id="1347902"/>
    <lineage>
        <taxon>Bacteria</taxon>
        <taxon>Bacillati</taxon>
        <taxon>Bacillota</taxon>
        <taxon>Bacilli</taxon>
        <taxon>Bacillales</taxon>
        <taxon>Bacillaceae</taxon>
        <taxon>Priestia</taxon>
    </lineage>
</organism>